<evidence type="ECO:0000256" key="1">
    <source>
        <dbReference type="SAM" id="Phobius"/>
    </source>
</evidence>
<dbReference type="RefSeq" id="WP_115669628.1">
    <property type="nucleotide sequence ID" value="NZ_UEYP01000003.1"/>
</dbReference>
<evidence type="ECO:0008006" key="4">
    <source>
        <dbReference type="Google" id="ProtNLM"/>
    </source>
</evidence>
<keyword evidence="1" id="KW-0472">Membrane</keyword>
<dbReference type="InterPro" id="IPR019546">
    <property type="entry name" value="TAT_signal_bac_arc"/>
</dbReference>
<reference evidence="3" key="1">
    <citation type="submission" date="2018-07" db="EMBL/GenBank/DDBJ databases">
        <authorList>
            <person name="Peiro R."/>
            <person name="Begona"/>
            <person name="Cbmso G."/>
            <person name="Lopez M."/>
            <person name="Gonzalez S."/>
        </authorList>
    </citation>
    <scope>NUCLEOTIDE SEQUENCE [LARGE SCALE GENOMIC DNA]</scope>
</reference>
<keyword evidence="1" id="KW-0812">Transmembrane</keyword>
<dbReference type="AlphaFoldDB" id="A0A376AGJ9"/>
<proteinExistence type="predicted"/>
<dbReference type="OrthoDB" id="4929908at2"/>
<organism evidence="2 3">
    <name type="scientific">Ciceribacter selenitireducens ATCC BAA-1503</name>
    <dbReference type="NCBI Taxonomy" id="1336235"/>
    <lineage>
        <taxon>Bacteria</taxon>
        <taxon>Pseudomonadati</taxon>
        <taxon>Pseudomonadota</taxon>
        <taxon>Alphaproteobacteria</taxon>
        <taxon>Hyphomicrobiales</taxon>
        <taxon>Rhizobiaceae</taxon>
        <taxon>Ciceribacter</taxon>
    </lineage>
</organism>
<dbReference type="InterPro" id="IPR006311">
    <property type="entry name" value="TAT_signal"/>
</dbReference>
<accession>A0A376AGJ9</accession>
<evidence type="ECO:0000313" key="3">
    <source>
        <dbReference type="Proteomes" id="UP000254764"/>
    </source>
</evidence>
<evidence type="ECO:0000313" key="2">
    <source>
        <dbReference type="EMBL" id="SSC66925.1"/>
    </source>
</evidence>
<sequence>MVTLYEKSNGISRRDLLKRSGSVGALLVISGSAVICPQAAWALEAKALKPETMATLIKLARDIYPHDQLADRFYAIAVKGQDDRAGKDEAHKTLIEDGIADLDKRAGPGGYRGLGWEDDRVAILRDIETTPFFQAVRGDLVVSLYNQKELWPIFGYEGESYSKGGYIERGFDDIEWL</sequence>
<keyword evidence="3" id="KW-1185">Reference proteome</keyword>
<protein>
    <recommendedName>
        <fullName evidence="4">Twin-arginine translocation pathway signal</fullName>
    </recommendedName>
</protein>
<dbReference type="PROSITE" id="PS51318">
    <property type="entry name" value="TAT"/>
    <property type="match status" value="1"/>
</dbReference>
<dbReference type="STRING" id="1336235.GCA_000518785_02169"/>
<dbReference type="Proteomes" id="UP000254764">
    <property type="component" value="Unassembled WGS sequence"/>
</dbReference>
<gene>
    <name evidence="2" type="ORF">RHIZ70_2633</name>
</gene>
<feature type="transmembrane region" description="Helical" evidence="1">
    <location>
        <begin position="21"/>
        <end position="43"/>
    </location>
</feature>
<name>A0A376AGJ9_9HYPH</name>
<keyword evidence="1" id="KW-1133">Transmembrane helix</keyword>
<dbReference type="NCBIfam" id="TIGR01409">
    <property type="entry name" value="TAT_signal_seq"/>
    <property type="match status" value="1"/>
</dbReference>
<dbReference type="EMBL" id="UEYP01000003">
    <property type="protein sequence ID" value="SSC66925.1"/>
    <property type="molecule type" value="Genomic_DNA"/>
</dbReference>